<evidence type="ECO:0000259" key="2">
    <source>
        <dbReference type="Pfam" id="PF00651"/>
    </source>
</evidence>
<evidence type="ECO:0000256" key="1">
    <source>
        <dbReference type="SAM" id="MobiDB-lite"/>
    </source>
</evidence>
<feature type="compositionally biased region" description="Polar residues" evidence="1">
    <location>
        <begin position="551"/>
        <end position="560"/>
    </location>
</feature>
<organism evidence="3 4">
    <name type="scientific">Pristionchus mayeri</name>
    <dbReference type="NCBI Taxonomy" id="1317129"/>
    <lineage>
        <taxon>Eukaryota</taxon>
        <taxon>Metazoa</taxon>
        <taxon>Ecdysozoa</taxon>
        <taxon>Nematoda</taxon>
        <taxon>Chromadorea</taxon>
        <taxon>Rhabditida</taxon>
        <taxon>Rhabditina</taxon>
        <taxon>Diplogasteromorpha</taxon>
        <taxon>Diplogasteroidea</taxon>
        <taxon>Neodiplogasteridae</taxon>
        <taxon>Pristionchus</taxon>
    </lineage>
</organism>
<feature type="non-terminal residue" evidence="3">
    <location>
        <position position="1"/>
    </location>
</feature>
<dbReference type="Pfam" id="PF00651">
    <property type="entry name" value="BTB"/>
    <property type="match status" value="1"/>
</dbReference>
<name>A0AAN5D440_9BILA</name>
<evidence type="ECO:0000313" key="4">
    <source>
        <dbReference type="Proteomes" id="UP001328107"/>
    </source>
</evidence>
<dbReference type="InterPro" id="IPR000210">
    <property type="entry name" value="BTB/POZ_dom"/>
</dbReference>
<dbReference type="SUPFAM" id="SSF54695">
    <property type="entry name" value="POZ domain"/>
    <property type="match status" value="1"/>
</dbReference>
<dbReference type="InterPro" id="IPR011333">
    <property type="entry name" value="SKP1/BTB/POZ_sf"/>
</dbReference>
<dbReference type="Gene3D" id="3.30.710.10">
    <property type="entry name" value="Potassium Channel Kv1.1, Chain A"/>
    <property type="match status" value="1"/>
</dbReference>
<protein>
    <recommendedName>
        <fullName evidence="2">BTB domain-containing protein</fullName>
    </recommendedName>
</protein>
<dbReference type="Proteomes" id="UP001328107">
    <property type="component" value="Unassembled WGS sequence"/>
</dbReference>
<feature type="compositionally biased region" description="Pro residues" evidence="1">
    <location>
        <begin position="529"/>
        <end position="540"/>
    </location>
</feature>
<sequence>QLPRIFPPLPYLLPLPIDLQSFITMANFIRKLVDRTQSRSKSPTKGSRNAYHPGQQYAYSPWQQAPQEAPQLYEKYNGGYMTSRRPGNHNNPQHQIQAHHYPPEGPSPLSYLPLPPSPLTSRNSSRQSNNSGGNSNDSLGIRTWNTEKDEPSPSFFLNKMGNDDAEPRLFEDQPRDNVYVSTSFSRGRTRSESPHKKNKGMVIDTNGHKPSSRSKSPSKKQNISHNLDYLTSQCHQEGCTASIIVQNARFLVCRHQLTHASEYFRSLLNCQPSGTEVSVTVSGMACPSPVTQFRWFIESTIPYPALKDIGDDTLETCMRLSRRFESKSLELRCNKYIIENASQRQPMVVLCWLNWCLQHSFAPNVKQACLPSVARLSLATLEQHRHMLTEKIFGDIAAAKLRSCYDKCVNVFSTIHRLDHFTVELDRCPRCGRTKEQGRVRVHAFPCRKLIGCERCTRELDCELASKAETGMNAFYQCPHALLPLNDSTEDCFCQITNLASHFHSSFSPLRPPPHVDAKNHVPASSRPPDQPPLTIPLPPGNGDLPPLPMNDQTPNGHIN</sequence>
<gene>
    <name evidence="3" type="ORF">PMAYCL1PPCAC_26691</name>
</gene>
<accession>A0AAN5D440</accession>
<reference evidence="4" key="1">
    <citation type="submission" date="2022-10" db="EMBL/GenBank/DDBJ databases">
        <title>Genome assembly of Pristionchus species.</title>
        <authorList>
            <person name="Yoshida K."/>
            <person name="Sommer R.J."/>
        </authorList>
    </citation>
    <scope>NUCLEOTIDE SEQUENCE [LARGE SCALE GENOMIC DNA]</scope>
    <source>
        <strain evidence="4">RS5460</strain>
    </source>
</reference>
<feature type="compositionally biased region" description="Low complexity" evidence="1">
    <location>
        <begin position="119"/>
        <end position="138"/>
    </location>
</feature>
<comment type="caution">
    <text evidence="3">The sequence shown here is derived from an EMBL/GenBank/DDBJ whole genome shotgun (WGS) entry which is preliminary data.</text>
</comment>
<evidence type="ECO:0000313" key="3">
    <source>
        <dbReference type="EMBL" id="GMR56496.1"/>
    </source>
</evidence>
<keyword evidence="4" id="KW-1185">Reference proteome</keyword>
<feature type="domain" description="BTB" evidence="2">
    <location>
        <begin position="234"/>
        <end position="340"/>
    </location>
</feature>
<feature type="region of interest" description="Disordered" evidence="1">
    <location>
        <begin position="35"/>
        <end position="54"/>
    </location>
</feature>
<feature type="compositionally biased region" description="Basic and acidic residues" evidence="1">
    <location>
        <begin position="161"/>
        <end position="175"/>
    </location>
</feature>
<dbReference type="EMBL" id="BTRK01000006">
    <property type="protein sequence ID" value="GMR56496.1"/>
    <property type="molecule type" value="Genomic_DNA"/>
</dbReference>
<dbReference type="AlphaFoldDB" id="A0AAN5D440"/>
<proteinExistence type="predicted"/>
<feature type="region of interest" description="Disordered" evidence="1">
    <location>
        <begin position="77"/>
        <end position="222"/>
    </location>
</feature>
<feature type="region of interest" description="Disordered" evidence="1">
    <location>
        <begin position="510"/>
        <end position="560"/>
    </location>
</feature>